<proteinExistence type="predicted"/>
<evidence type="ECO:0000313" key="7">
    <source>
        <dbReference type="Proteomes" id="UP001491310"/>
    </source>
</evidence>
<dbReference type="SUPFAM" id="SSF158639">
    <property type="entry name" value="ENT-like"/>
    <property type="match status" value="1"/>
</dbReference>
<accession>A0ABR2YTI3</accession>
<feature type="coiled-coil region" evidence="3">
    <location>
        <begin position="358"/>
        <end position="413"/>
    </location>
</feature>
<reference evidence="6 7" key="1">
    <citation type="journal article" date="2024" name="Nat. Commun.">
        <title>Phylogenomics reveals the evolutionary origins of lichenization in chlorophyte algae.</title>
        <authorList>
            <person name="Puginier C."/>
            <person name="Libourel C."/>
            <person name="Otte J."/>
            <person name="Skaloud P."/>
            <person name="Haon M."/>
            <person name="Grisel S."/>
            <person name="Petersen M."/>
            <person name="Berrin J.G."/>
            <person name="Delaux P.M."/>
            <person name="Dal Grande F."/>
            <person name="Keller J."/>
        </authorList>
    </citation>
    <scope>NUCLEOTIDE SEQUENCE [LARGE SCALE GENOMIC DNA]</scope>
    <source>
        <strain evidence="6 7">SAG 216-7</strain>
    </source>
</reference>
<dbReference type="Gene3D" id="1.10.1240.40">
    <property type="entry name" value="ENT domain"/>
    <property type="match status" value="1"/>
</dbReference>
<evidence type="ECO:0000256" key="2">
    <source>
        <dbReference type="ARBA" id="ARBA00023242"/>
    </source>
</evidence>
<evidence type="ECO:0000256" key="4">
    <source>
        <dbReference type="SAM" id="MobiDB-lite"/>
    </source>
</evidence>
<dbReference type="PANTHER" id="PTHR33432">
    <property type="entry name" value="PROTEIN EMSY-LIKE 4"/>
    <property type="match status" value="1"/>
</dbReference>
<evidence type="ECO:0000259" key="5">
    <source>
        <dbReference type="PROSITE" id="PS51138"/>
    </source>
</evidence>
<keyword evidence="3" id="KW-0175">Coiled coil</keyword>
<dbReference type="Pfam" id="PF03735">
    <property type="entry name" value="ENT"/>
    <property type="match status" value="1"/>
</dbReference>
<keyword evidence="2" id="KW-0539">Nucleus</keyword>
<dbReference type="CDD" id="cd20404">
    <property type="entry name" value="Tudor_Agenet_AtEML-like"/>
    <property type="match status" value="1"/>
</dbReference>
<gene>
    <name evidence="6" type="ORF">WJX75_002902</name>
</gene>
<dbReference type="InterPro" id="IPR005491">
    <property type="entry name" value="ENT_dom"/>
</dbReference>
<dbReference type="InterPro" id="IPR033485">
    <property type="entry name" value="EMSY-LIKE_plant"/>
</dbReference>
<dbReference type="EMBL" id="JALJOT010000005">
    <property type="protein sequence ID" value="KAK9914957.1"/>
    <property type="molecule type" value="Genomic_DNA"/>
</dbReference>
<dbReference type="InterPro" id="IPR036142">
    <property type="entry name" value="ENT_dom-like_sf"/>
</dbReference>
<feature type="region of interest" description="Disordered" evidence="4">
    <location>
        <begin position="280"/>
        <end position="305"/>
    </location>
</feature>
<feature type="compositionally biased region" description="Basic residues" evidence="4">
    <location>
        <begin position="284"/>
        <end position="296"/>
    </location>
</feature>
<protein>
    <recommendedName>
        <fullName evidence="5">ENT domain-containing protein</fullName>
    </recommendedName>
</protein>
<comment type="subcellular location">
    <subcellularLocation>
        <location evidence="1">Nucleus</location>
    </subcellularLocation>
</comment>
<keyword evidence="7" id="KW-1185">Reference proteome</keyword>
<dbReference type="PROSITE" id="PS51138">
    <property type="entry name" value="ENT"/>
    <property type="match status" value="1"/>
</dbReference>
<feature type="domain" description="ENT" evidence="5">
    <location>
        <begin position="1"/>
        <end position="62"/>
    </location>
</feature>
<dbReference type="Proteomes" id="UP001491310">
    <property type="component" value="Unassembled WGS sequence"/>
</dbReference>
<feature type="region of interest" description="Disordered" evidence="4">
    <location>
        <begin position="48"/>
        <end position="190"/>
    </location>
</feature>
<evidence type="ECO:0000313" key="6">
    <source>
        <dbReference type="EMBL" id="KAK9914957.1"/>
    </source>
</evidence>
<dbReference type="PANTHER" id="PTHR33432:SF22">
    <property type="entry name" value="OS10G0436850 PROTEIN"/>
    <property type="match status" value="1"/>
</dbReference>
<evidence type="ECO:0000256" key="3">
    <source>
        <dbReference type="SAM" id="Coils"/>
    </source>
</evidence>
<name>A0ABR2YTI3_9CHLO</name>
<sequence length="417" mass="45657">MDWSKEKLLTDLRKELQITTQEHFEVLTAVMQDKEIEALRENKVLEPQAANVDAGLKRKKEAMGSGRMDYNKKLSKKPRHLELTDSPLDTPSGTPLPSYPPMDPLQQHRGPGRPSMRQSGYGEAAAAAPGFGSYEAKRPIGRPPGSGPGSAEPKRGPGRPPVRLTSQPSLGGRSSKRKVGLGGAAVAAGTTPYGTNELVGRKIWRSWPEEANPWSEGIITDYRDWSDEHCIVYKINTPEESYEWFRLRDAKTPEEYRLVDGYADDMRELVSGYQAKVANQGAARQRHGGRMGKRGGKSGGRGRPTSALVKTQQLVAPAAVEEPLAPPVVAGSLGRPYGRQYLAEKLRSSGAGELQAMIQALNLRAAEIAMEMQTLEELEKDGLDPAHKLQLQLKDLAAREKAIHAQLAALNEDDDCL</sequence>
<organism evidence="6 7">
    <name type="scientific">Coccomyxa subellipsoidea</name>
    <dbReference type="NCBI Taxonomy" id="248742"/>
    <lineage>
        <taxon>Eukaryota</taxon>
        <taxon>Viridiplantae</taxon>
        <taxon>Chlorophyta</taxon>
        <taxon>core chlorophytes</taxon>
        <taxon>Trebouxiophyceae</taxon>
        <taxon>Trebouxiophyceae incertae sedis</taxon>
        <taxon>Coccomyxaceae</taxon>
        <taxon>Coccomyxa</taxon>
    </lineage>
</organism>
<evidence type="ECO:0000256" key="1">
    <source>
        <dbReference type="ARBA" id="ARBA00004123"/>
    </source>
</evidence>
<comment type="caution">
    <text evidence="6">The sequence shown here is derived from an EMBL/GenBank/DDBJ whole genome shotgun (WGS) entry which is preliminary data.</text>
</comment>